<dbReference type="Gene3D" id="1.20.120.1810">
    <property type="match status" value="1"/>
</dbReference>
<keyword evidence="3 7" id="KW-0805">Transcription regulation</keyword>
<dbReference type="Pfam" id="PF04542">
    <property type="entry name" value="Sigma70_r2"/>
    <property type="match status" value="1"/>
</dbReference>
<dbReference type="PIRSF" id="PIRSF000770">
    <property type="entry name" value="RNA_pol_sigma-SigE/K"/>
    <property type="match status" value="1"/>
</dbReference>
<dbReference type="InterPro" id="IPR050813">
    <property type="entry name" value="Sigma-70_Factor"/>
</dbReference>
<dbReference type="PROSITE" id="PS50943">
    <property type="entry name" value="HTH_CROC1"/>
    <property type="match status" value="1"/>
</dbReference>
<comment type="similarity">
    <text evidence="1 7">Belongs to the sigma-70 factor family.</text>
</comment>
<dbReference type="CDD" id="cd06171">
    <property type="entry name" value="Sigma70_r4"/>
    <property type="match status" value="1"/>
</dbReference>
<dbReference type="SUPFAM" id="SSF88659">
    <property type="entry name" value="Sigma3 and sigma4 domains of RNA polymerase sigma factors"/>
    <property type="match status" value="1"/>
</dbReference>
<evidence type="ECO:0000256" key="2">
    <source>
        <dbReference type="ARBA" id="ARBA00022969"/>
    </source>
</evidence>
<dbReference type="PANTHER" id="PTHR30376">
    <property type="entry name" value="SIGMA FACTOR RPOH HEAT SHOCK RELATED"/>
    <property type="match status" value="1"/>
</dbReference>
<dbReference type="InterPro" id="IPR013325">
    <property type="entry name" value="RNA_pol_sigma_r2"/>
</dbReference>
<dbReference type="GO" id="GO:0016987">
    <property type="term" value="F:sigma factor activity"/>
    <property type="evidence" value="ECO:0007669"/>
    <property type="project" value="UniProtKB-KW"/>
</dbReference>
<dbReference type="GO" id="GO:0003677">
    <property type="term" value="F:DNA binding"/>
    <property type="evidence" value="ECO:0007669"/>
    <property type="project" value="UniProtKB-KW"/>
</dbReference>
<evidence type="ECO:0000256" key="4">
    <source>
        <dbReference type="ARBA" id="ARBA00023082"/>
    </source>
</evidence>
<sequence length="217" mass="24784">MKTFQKPLTSGEEAEYIRLLQEGTPVEARRAKEILIERNLRLVAHIAKKYQNVDEDMEDLISIGCIGLIKAVDTFDAGKGRLATYACRCIDNELLMLLRSKKKTSREVSLFEPIGQDKEGNEIHLVDVIEQQQPDIVDSMEFHSNIKKLFVLLEECLTDREREILILRYGLDGRPEATQNEIGERMGISRSYVSRIEKKALQKLRDAFACQSDRAGV</sequence>
<dbReference type="InterPro" id="IPR007627">
    <property type="entry name" value="RNA_pol_sigma70_r2"/>
</dbReference>
<evidence type="ECO:0000256" key="6">
    <source>
        <dbReference type="ARBA" id="ARBA00023163"/>
    </source>
</evidence>
<comment type="function">
    <text evidence="7">Sigma factors are initiation factors that promote the attachment of RNA polymerase to specific initiation sites and are then released.</text>
</comment>
<name>A0A9D1R8P6_9FIRM</name>
<keyword evidence="2" id="KW-0749">Sporulation</keyword>
<evidence type="ECO:0000256" key="3">
    <source>
        <dbReference type="ARBA" id="ARBA00023015"/>
    </source>
</evidence>
<keyword evidence="4 7" id="KW-0731">Sigma factor</keyword>
<dbReference type="PROSITE" id="PS00715">
    <property type="entry name" value="SIGMA70_1"/>
    <property type="match status" value="1"/>
</dbReference>
<evidence type="ECO:0000313" key="9">
    <source>
        <dbReference type="EMBL" id="HIW82538.1"/>
    </source>
</evidence>
<dbReference type="InterPro" id="IPR007630">
    <property type="entry name" value="RNA_pol_sigma70_r4"/>
</dbReference>
<dbReference type="NCBIfam" id="TIGR02937">
    <property type="entry name" value="sigma70-ECF"/>
    <property type="match status" value="1"/>
</dbReference>
<evidence type="ECO:0000313" key="10">
    <source>
        <dbReference type="Proteomes" id="UP000824265"/>
    </source>
</evidence>
<dbReference type="InterPro" id="IPR036388">
    <property type="entry name" value="WH-like_DNA-bd_sf"/>
</dbReference>
<gene>
    <name evidence="9" type="primary">sigK</name>
    <name evidence="9" type="ORF">H9742_13630</name>
</gene>
<evidence type="ECO:0000256" key="5">
    <source>
        <dbReference type="ARBA" id="ARBA00023125"/>
    </source>
</evidence>
<dbReference type="Gene3D" id="1.10.10.10">
    <property type="entry name" value="Winged helix-like DNA-binding domain superfamily/Winged helix DNA-binding domain"/>
    <property type="match status" value="1"/>
</dbReference>
<organism evidence="9 10">
    <name type="scientific">Candidatus Acetatifactor stercoripullorum</name>
    <dbReference type="NCBI Taxonomy" id="2838414"/>
    <lineage>
        <taxon>Bacteria</taxon>
        <taxon>Bacillati</taxon>
        <taxon>Bacillota</taxon>
        <taxon>Clostridia</taxon>
        <taxon>Lachnospirales</taxon>
        <taxon>Lachnospiraceae</taxon>
        <taxon>Acetatifactor</taxon>
    </lineage>
</organism>
<dbReference type="GO" id="GO:0030435">
    <property type="term" value="P:sporulation resulting in formation of a cellular spore"/>
    <property type="evidence" value="ECO:0007669"/>
    <property type="project" value="UniProtKB-KW"/>
</dbReference>
<dbReference type="PANTHER" id="PTHR30376:SF3">
    <property type="entry name" value="RNA POLYMERASE SIGMA FACTOR RPOH"/>
    <property type="match status" value="1"/>
</dbReference>
<keyword evidence="5 7" id="KW-0238">DNA-binding</keyword>
<dbReference type="InterPro" id="IPR013324">
    <property type="entry name" value="RNA_pol_sigma_r3/r4-like"/>
</dbReference>
<proteinExistence type="inferred from homology"/>
<dbReference type="SUPFAM" id="SSF88946">
    <property type="entry name" value="Sigma2 domain of RNA polymerase sigma factors"/>
    <property type="match status" value="1"/>
</dbReference>
<reference evidence="9" key="1">
    <citation type="journal article" date="2021" name="PeerJ">
        <title>Extensive microbial diversity within the chicken gut microbiome revealed by metagenomics and culture.</title>
        <authorList>
            <person name="Gilroy R."/>
            <person name="Ravi A."/>
            <person name="Getino M."/>
            <person name="Pursley I."/>
            <person name="Horton D.L."/>
            <person name="Alikhan N.F."/>
            <person name="Baker D."/>
            <person name="Gharbi K."/>
            <person name="Hall N."/>
            <person name="Watson M."/>
            <person name="Adriaenssens E.M."/>
            <person name="Foster-Nyarko E."/>
            <person name="Jarju S."/>
            <person name="Secka A."/>
            <person name="Antonio M."/>
            <person name="Oren A."/>
            <person name="Chaudhuri R.R."/>
            <person name="La Ragione R."/>
            <person name="Hildebrand F."/>
            <person name="Pallen M.J."/>
        </authorList>
    </citation>
    <scope>NUCLEOTIDE SEQUENCE</scope>
    <source>
        <strain evidence="9">CHK195-6426</strain>
    </source>
</reference>
<dbReference type="InterPro" id="IPR000943">
    <property type="entry name" value="RNA_pol_sigma70"/>
</dbReference>
<accession>A0A9D1R8P6</accession>
<dbReference type="PRINTS" id="PR00046">
    <property type="entry name" value="SIGMA70FCT"/>
</dbReference>
<reference evidence="9" key="2">
    <citation type="submission" date="2021-04" db="EMBL/GenBank/DDBJ databases">
        <authorList>
            <person name="Gilroy R."/>
        </authorList>
    </citation>
    <scope>NUCLEOTIDE SEQUENCE</scope>
    <source>
        <strain evidence="9">CHK195-6426</strain>
    </source>
</reference>
<evidence type="ECO:0000256" key="1">
    <source>
        <dbReference type="ARBA" id="ARBA00007788"/>
    </source>
</evidence>
<dbReference type="InterPro" id="IPR014284">
    <property type="entry name" value="RNA_pol_sigma-70_dom"/>
</dbReference>
<dbReference type="AlphaFoldDB" id="A0A9D1R8P6"/>
<dbReference type="InterPro" id="IPR001387">
    <property type="entry name" value="Cro/C1-type_HTH"/>
</dbReference>
<comment type="caution">
    <text evidence="9">The sequence shown here is derived from an EMBL/GenBank/DDBJ whole genome shotgun (WGS) entry which is preliminary data.</text>
</comment>
<keyword evidence="6 7" id="KW-0804">Transcription</keyword>
<dbReference type="Proteomes" id="UP000824265">
    <property type="component" value="Unassembled WGS sequence"/>
</dbReference>
<evidence type="ECO:0000259" key="8">
    <source>
        <dbReference type="PROSITE" id="PS50943"/>
    </source>
</evidence>
<dbReference type="Pfam" id="PF04545">
    <property type="entry name" value="Sigma70_r4"/>
    <property type="match status" value="1"/>
</dbReference>
<protein>
    <recommendedName>
        <fullName evidence="7">RNA polymerase sigma factor</fullName>
    </recommendedName>
</protein>
<dbReference type="GO" id="GO:0006352">
    <property type="term" value="P:DNA-templated transcription initiation"/>
    <property type="evidence" value="ECO:0007669"/>
    <property type="project" value="InterPro"/>
</dbReference>
<feature type="domain" description="HTH cro/C1-type" evidence="8">
    <location>
        <begin position="178"/>
        <end position="198"/>
    </location>
</feature>
<evidence type="ECO:0000256" key="7">
    <source>
        <dbReference type="RuleBase" id="RU362124"/>
    </source>
</evidence>
<dbReference type="NCBIfam" id="NF004471">
    <property type="entry name" value="PRK05803.1"/>
    <property type="match status" value="1"/>
</dbReference>
<dbReference type="PROSITE" id="PS00716">
    <property type="entry name" value="SIGMA70_2"/>
    <property type="match status" value="1"/>
</dbReference>
<dbReference type="EMBL" id="DXGH01000073">
    <property type="protein sequence ID" value="HIW82538.1"/>
    <property type="molecule type" value="Genomic_DNA"/>
</dbReference>